<evidence type="ECO:0000259" key="5">
    <source>
        <dbReference type="PROSITE" id="PS50137"/>
    </source>
</evidence>
<evidence type="ECO:0000256" key="1">
    <source>
        <dbReference type="ARBA" id="ARBA00022741"/>
    </source>
</evidence>
<evidence type="ECO:0000256" key="3">
    <source>
        <dbReference type="PROSITE-ProRule" id="PRU00266"/>
    </source>
</evidence>
<dbReference type="GO" id="GO:0005524">
    <property type="term" value="F:ATP binding"/>
    <property type="evidence" value="ECO:0007669"/>
    <property type="project" value="UniProtKB-KW"/>
</dbReference>
<dbReference type="InterPro" id="IPR011545">
    <property type="entry name" value="DEAD/DEAH_box_helicase_dom"/>
</dbReference>
<dbReference type="SMART" id="SM00358">
    <property type="entry name" value="DSRM"/>
    <property type="match status" value="2"/>
</dbReference>
<dbReference type="SUPFAM" id="SSF52540">
    <property type="entry name" value="P-loop containing nucleoside triphosphate hydrolases"/>
    <property type="match status" value="1"/>
</dbReference>
<name>A0A7S1FQB5_9STRA</name>
<dbReference type="Pfam" id="PF00270">
    <property type="entry name" value="DEAD"/>
    <property type="match status" value="1"/>
</dbReference>
<dbReference type="SMART" id="SM00487">
    <property type="entry name" value="DEXDc"/>
    <property type="match status" value="1"/>
</dbReference>
<feature type="domain" description="Helicase C-terminal" evidence="7">
    <location>
        <begin position="390"/>
        <end position="565"/>
    </location>
</feature>
<accession>A0A7S1FQB5</accession>
<dbReference type="EMBL" id="HBFR01010222">
    <property type="protein sequence ID" value="CAD8880217.1"/>
    <property type="molecule type" value="Transcribed_RNA"/>
</dbReference>
<dbReference type="PROSITE" id="PS51194">
    <property type="entry name" value="HELICASE_CTER"/>
    <property type="match status" value="1"/>
</dbReference>
<evidence type="ECO:0000256" key="4">
    <source>
        <dbReference type="SAM" id="MobiDB-lite"/>
    </source>
</evidence>
<feature type="domain" description="DRBM" evidence="5">
    <location>
        <begin position="532"/>
        <end position="660"/>
    </location>
</feature>
<dbReference type="PROSITE" id="PS50137">
    <property type="entry name" value="DS_RBD"/>
    <property type="match status" value="2"/>
</dbReference>
<dbReference type="GO" id="GO:0005737">
    <property type="term" value="C:cytoplasm"/>
    <property type="evidence" value="ECO:0007669"/>
    <property type="project" value="TreeGrafter"/>
</dbReference>
<dbReference type="PROSITE" id="PS51192">
    <property type="entry name" value="HELICASE_ATP_BIND_1"/>
    <property type="match status" value="1"/>
</dbReference>
<evidence type="ECO:0000256" key="2">
    <source>
        <dbReference type="ARBA" id="ARBA00022840"/>
    </source>
</evidence>
<dbReference type="SUPFAM" id="SSF54768">
    <property type="entry name" value="dsRNA-binding domain-like"/>
    <property type="match status" value="2"/>
</dbReference>
<dbReference type="Gene3D" id="3.30.160.20">
    <property type="match status" value="2"/>
</dbReference>
<keyword evidence="3" id="KW-0694">RNA-binding</keyword>
<feature type="region of interest" description="Disordered" evidence="4">
    <location>
        <begin position="1"/>
        <end position="20"/>
    </location>
</feature>
<dbReference type="SMART" id="SM00490">
    <property type="entry name" value="HELICc"/>
    <property type="match status" value="1"/>
</dbReference>
<dbReference type="AlphaFoldDB" id="A0A7S1FQB5"/>
<keyword evidence="2" id="KW-0067">ATP-binding</keyword>
<dbReference type="PANTHER" id="PTHR14074">
    <property type="entry name" value="HELICASE WITH DEATH DOMAIN-RELATED"/>
    <property type="match status" value="1"/>
</dbReference>
<dbReference type="InterPro" id="IPR001650">
    <property type="entry name" value="Helicase_C-like"/>
</dbReference>
<feature type="domain" description="DRBM" evidence="5">
    <location>
        <begin position="754"/>
        <end position="794"/>
    </location>
</feature>
<reference evidence="8" key="1">
    <citation type="submission" date="2021-01" db="EMBL/GenBank/DDBJ databases">
        <authorList>
            <person name="Corre E."/>
            <person name="Pelletier E."/>
            <person name="Niang G."/>
            <person name="Scheremetjew M."/>
            <person name="Finn R."/>
            <person name="Kale V."/>
            <person name="Holt S."/>
            <person name="Cochrane G."/>
            <person name="Meng A."/>
            <person name="Brown T."/>
            <person name="Cohen L."/>
        </authorList>
    </citation>
    <scope>NUCLEOTIDE SEQUENCE</scope>
    <source>
        <strain evidence="8">308</strain>
    </source>
</reference>
<dbReference type="Gene3D" id="3.40.50.300">
    <property type="entry name" value="P-loop containing nucleotide triphosphate hydrolases"/>
    <property type="match status" value="2"/>
</dbReference>
<dbReference type="InterPro" id="IPR051363">
    <property type="entry name" value="RLR_Helicase"/>
</dbReference>
<evidence type="ECO:0000259" key="6">
    <source>
        <dbReference type="PROSITE" id="PS51192"/>
    </source>
</evidence>
<sequence>MSPRFDSEKMSPRFDSEKMSPRFDLRPYQKKIVDSIRDQNVIVLLPTGAGKTVIPAEHVRETGKRTLFLVPTVNLVHQQAKFIREWCGAGSEAVGELVGGKQIPDPFLQTLVRGEGNPSVLVSTPKAFLMAQERDPRRLCWNSWDLVVFDEVHHVLKEHPYRKIALSVASANAKRAPSEPRSRTQMVGLTASLSYSVSDAAIKRCIRTLMTEMQMDALCTATPEELLAGGYHSHAAAPEIALDDVHLEACPPADRKPHLMLETFWRRVEGKGCTEYAEDLLRAIKRREGALRRERPSDFRSPLAEPELKMADWGVRMHKMAQRFDREDPGVAGRFRELEQWYESLRILIISWEENREGSVLFLKMMLNDDERKESAEFFHKHDREDIYVRLTQLKKVLLDKTSVSNSSNADFCGIVFVQQRVTAHIIDFYLKRDRTLSARIKSAFLYAVSSPATPSLSLNKGTANSVLHDFRKGKLNLLVSTVVAEEGLDVPSANCVIRFDPVLNAVSHVQGRGRARQELSSFVVLQERKDRPTAMLQKVEEKQLRIASSFHTFSELSPEERVKVKTGEIEAQKNRETSAMSLLGRKGEEEAYQDVLQYCAKTKAELGVTWDETDETDKFLCHCTYESETGSSVEGIGKGKQKKIAKKRAAWDLINKLKASVPSTTILQEVEEKRLEIASCFDGLSELTSEEQAKPKKGKIGTQKSKELSALSLLGRRGEEEAYQDVLQYCVRTKVILDEAWDLIDETDETGIFLYYCTYESETVSRVVGSGKGKKKKIARNRAAWDLVNKLKALA</sequence>
<dbReference type="InterPro" id="IPR014720">
    <property type="entry name" value="dsRBD_dom"/>
</dbReference>
<evidence type="ECO:0000259" key="7">
    <source>
        <dbReference type="PROSITE" id="PS51194"/>
    </source>
</evidence>
<proteinExistence type="predicted"/>
<keyword evidence="1" id="KW-0547">Nucleotide-binding</keyword>
<dbReference type="InterPro" id="IPR014001">
    <property type="entry name" value="Helicase_ATP-bd"/>
</dbReference>
<feature type="domain" description="Helicase ATP-binding" evidence="6">
    <location>
        <begin position="32"/>
        <end position="211"/>
    </location>
</feature>
<dbReference type="InterPro" id="IPR027417">
    <property type="entry name" value="P-loop_NTPase"/>
</dbReference>
<dbReference type="Pfam" id="PF00271">
    <property type="entry name" value="Helicase_C"/>
    <property type="match status" value="1"/>
</dbReference>
<evidence type="ECO:0008006" key="9">
    <source>
        <dbReference type="Google" id="ProtNLM"/>
    </source>
</evidence>
<gene>
    <name evidence="8" type="ORF">CHYS00102_LOCUS7402</name>
</gene>
<evidence type="ECO:0000313" key="8">
    <source>
        <dbReference type="EMBL" id="CAD8880217.1"/>
    </source>
</evidence>
<dbReference type="GO" id="GO:0003723">
    <property type="term" value="F:RNA binding"/>
    <property type="evidence" value="ECO:0007669"/>
    <property type="project" value="UniProtKB-UniRule"/>
</dbReference>
<protein>
    <recommendedName>
        <fullName evidence="9">RNA helicase</fullName>
    </recommendedName>
</protein>
<organism evidence="8">
    <name type="scientific">Corethron hystrix</name>
    <dbReference type="NCBI Taxonomy" id="216773"/>
    <lineage>
        <taxon>Eukaryota</taxon>
        <taxon>Sar</taxon>
        <taxon>Stramenopiles</taxon>
        <taxon>Ochrophyta</taxon>
        <taxon>Bacillariophyta</taxon>
        <taxon>Coscinodiscophyceae</taxon>
        <taxon>Corethrophycidae</taxon>
        <taxon>Corethrales</taxon>
        <taxon>Corethraceae</taxon>
        <taxon>Corethron</taxon>
    </lineage>
</organism>
<dbReference type="PANTHER" id="PTHR14074:SF16">
    <property type="entry name" value="ANTIVIRAL INNATE IMMUNE RESPONSE RECEPTOR RIG-I"/>
    <property type="match status" value="1"/>
</dbReference>